<dbReference type="EMBL" id="FUXZ01000003">
    <property type="protein sequence ID" value="SKA60924.1"/>
    <property type="molecule type" value="Genomic_DNA"/>
</dbReference>
<keyword evidence="2" id="KW-0732">Signal</keyword>
<keyword evidence="4" id="KW-1185">Reference proteome</keyword>
<feature type="transmembrane region" description="Helical" evidence="1">
    <location>
        <begin position="47"/>
        <end position="66"/>
    </location>
</feature>
<name>A0A1T4V7L0_9FIRM</name>
<feature type="chain" id="PRO_5013001653" description="Circular bacteriocin, circularin A/uberolysin family" evidence="2">
    <location>
        <begin position="28"/>
        <end position="98"/>
    </location>
</feature>
<evidence type="ECO:0000313" key="3">
    <source>
        <dbReference type="EMBL" id="SKA60924.1"/>
    </source>
</evidence>
<dbReference type="AlphaFoldDB" id="A0A1T4V7L0"/>
<evidence type="ECO:0000313" key="4">
    <source>
        <dbReference type="Proteomes" id="UP000190814"/>
    </source>
</evidence>
<keyword evidence="1" id="KW-1133">Transmembrane helix</keyword>
<dbReference type="Proteomes" id="UP000190814">
    <property type="component" value="Unassembled WGS sequence"/>
</dbReference>
<protein>
    <recommendedName>
        <fullName evidence="5">Circular bacteriocin, circularin A/uberolysin family</fullName>
    </recommendedName>
</protein>
<feature type="signal peptide" evidence="2">
    <location>
        <begin position="1"/>
        <end position="27"/>
    </location>
</feature>
<evidence type="ECO:0000256" key="2">
    <source>
        <dbReference type="SAM" id="SignalP"/>
    </source>
</evidence>
<sequence length="98" mass="10270">MNKLKKRITCILTTLCILLVNSIYVFAEKETEVDVSKVTKGIDSFKNIIISIAAAGGGIFAVIAVVDLASSISGGNGTEIMQNIKKLAAASLIISVSL</sequence>
<accession>A0A1T4V7L0</accession>
<keyword evidence="1" id="KW-0812">Transmembrane</keyword>
<dbReference type="InterPro" id="IPR008020">
    <property type="entry name" value="G8P"/>
</dbReference>
<dbReference type="Pfam" id="PF05356">
    <property type="entry name" value="Phage_Coat_B"/>
    <property type="match status" value="1"/>
</dbReference>
<organism evidence="3 4">
    <name type="scientific">Eubacterium uniforme</name>
    <dbReference type="NCBI Taxonomy" id="39495"/>
    <lineage>
        <taxon>Bacteria</taxon>
        <taxon>Bacillati</taxon>
        <taxon>Bacillota</taxon>
        <taxon>Clostridia</taxon>
        <taxon>Eubacteriales</taxon>
        <taxon>Eubacteriaceae</taxon>
        <taxon>Eubacterium</taxon>
    </lineage>
</organism>
<evidence type="ECO:0000256" key="1">
    <source>
        <dbReference type="SAM" id="Phobius"/>
    </source>
</evidence>
<reference evidence="3 4" key="1">
    <citation type="submission" date="2017-02" db="EMBL/GenBank/DDBJ databases">
        <authorList>
            <person name="Peterson S.W."/>
        </authorList>
    </citation>
    <scope>NUCLEOTIDE SEQUENCE [LARGE SCALE GENOMIC DNA]</scope>
    <source>
        <strain evidence="3 4">ATCC 35992</strain>
    </source>
</reference>
<gene>
    <name evidence="3" type="ORF">SAMN02745111_00301</name>
</gene>
<feature type="non-terminal residue" evidence="3">
    <location>
        <position position="98"/>
    </location>
</feature>
<keyword evidence="1" id="KW-0472">Membrane</keyword>
<evidence type="ECO:0008006" key="5">
    <source>
        <dbReference type="Google" id="ProtNLM"/>
    </source>
</evidence>
<proteinExistence type="predicted"/>
<dbReference type="RefSeq" id="WP_143405013.1">
    <property type="nucleotide sequence ID" value="NZ_FUXZ01000003.1"/>
</dbReference>